<evidence type="ECO:0000313" key="2">
    <source>
        <dbReference type="EMBL" id="KKN24177.1"/>
    </source>
</evidence>
<dbReference type="AlphaFoldDB" id="A0A0F9PI63"/>
<feature type="region of interest" description="Disordered" evidence="1">
    <location>
        <begin position="37"/>
        <end position="63"/>
    </location>
</feature>
<name>A0A0F9PI63_9ZZZZ</name>
<accession>A0A0F9PI63</accession>
<evidence type="ECO:0000256" key="1">
    <source>
        <dbReference type="SAM" id="MobiDB-lite"/>
    </source>
</evidence>
<gene>
    <name evidence="2" type="ORF">LCGC14_0897430</name>
</gene>
<comment type="caution">
    <text evidence="2">The sequence shown here is derived from an EMBL/GenBank/DDBJ whole genome shotgun (WGS) entry which is preliminary data.</text>
</comment>
<reference evidence="2" key="1">
    <citation type="journal article" date="2015" name="Nature">
        <title>Complex archaea that bridge the gap between prokaryotes and eukaryotes.</title>
        <authorList>
            <person name="Spang A."/>
            <person name="Saw J.H."/>
            <person name="Jorgensen S.L."/>
            <person name="Zaremba-Niedzwiedzka K."/>
            <person name="Martijn J."/>
            <person name="Lind A.E."/>
            <person name="van Eijk R."/>
            <person name="Schleper C."/>
            <person name="Guy L."/>
            <person name="Ettema T.J."/>
        </authorList>
    </citation>
    <scope>NUCLEOTIDE SEQUENCE</scope>
</reference>
<feature type="compositionally biased region" description="Basic and acidic residues" evidence="1">
    <location>
        <begin position="39"/>
        <end position="52"/>
    </location>
</feature>
<sequence length="63" mass="7176">MTYVVQIKNMTTGQFHWSDPVEADSVVDALKSALESAQEAEKTKRFGPERIRDKKQRHRSGGE</sequence>
<dbReference type="EMBL" id="LAZR01002903">
    <property type="protein sequence ID" value="KKN24177.1"/>
    <property type="molecule type" value="Genomic_DNA"/>
</dbReference>
<feature type="compositionally biased region" description="Basic residues" evidence="1">
    <location>
        <begin position="53"/>
        <end position="63"/>
    </location>
</feature>
<proteinExistence type="predicted"/>
<protein>
    <submittedName>
        <fullName evidence="2">Uncharacterized protein</fullName>
    </submittedName>
</protein>
<organism evidence="2">
    <name type="scientific">marine sediment metagenome</name>
    <dbReference type="NCBI Taxonomy" id="412755"/>
    <lineage>
        <taxon>unclassified sequences</taxon>
        <taxon>metagenomes</taxon>
        <taxon>ecological metagenomes</taxon>
    </lineage>
</organism>